<reference evidence="1 2" key="1">
    <citation type="journal article" date="2022" name="Plant J.">
        <title>Chromosome-level genome of Camellia lanceoleosa provides a valuable resource for understanding genome evolution and self-incompatibility.</title>
        <authorList>
            <person name="Gong W."/>
            <person name="Xiao S."/>
            <person name="Wang L."/>
            <person name="Liao Z."/>
            <person name="Chang Y."/>
            <person name="Mo W."/>
            <person name="Hu G."/>
            <person name="Li W."/>
            <person name="Zhao G."/>
            <person name="Zhu H."/>
            <person name="Hu X."/>
            <person name="Ji K."/>
            <person name="Xiang X."/>
            <person name="Song Q."/>
            <person name="Yuan D."/>
            <person name="Jin S."/>
            <person name="Zhang L."/>
        </authorList>
    </citation>
    <scope>NUCLEOTIDE SEQUENCE [LARGE SCALE GENOMIC DNA]</scope>
    <source>
        <strain evidence="1">SQ_2022a</strain>
    </source>
</reference>
<dbReference type="Proteomes" id="UP001060215">
    <property type="component" value="Chromosome 8"/>
</dbReference>
<name>A0ACC0GIA3_9ERIC</name>
<proteinExistence type="predicted"/>
<protein>
    <submittedName>
        <fullName evidence="1">Uncharacterized protein</fullName>
    </submittedName>
</protein>
<sequence length="70" mass="7474">MADSSLVTNSITPITANNHRNSSRTTATSALTSSDLHHRCHQCATARGGDIEAREGGDRRVNTQLLDVLA</sequence>
<evidence type="ECO:0000313" key="2">
    <source>
        <dbReference type="Proteomes" id="UP001060215"/>
    </source>
</evidence>
<evidence type="ECO:0000313" key="1">
    <source>
        <dbReference type="EMBL" id="KAI8000901.1"/>
    </source>
</evidence>
<comment type="caution">
    <text evidence="1">The sequence shown here is derived from an EMBL/GenBank/DDBJ whole genome shotgun (WGS) entry which is preliminary data.</text>
</comment>
<gene>
    <name evidence="1" type="ORF">LOK49_LG09G01996</name>
</gene>
<accession>A0ACC0GIA3</accession>
<keyword evidence="2" id="KW-1185">Reference proteome</keyword>
<organism evidence="1 2">
    <name type="scientific">Camellia lanceoleosa</name>
    <dbReference type="NCBI Taxonomy" id="1840588"/>
    <lineage>
        <taxon>Eukaryota</taxon>
        <taxon>Viridiplantae</taxon>
        <taxon>Streptophyta</taxon>
        <taxon>Embryophyta</taxon>
        <taxon>Tracheophyta</taxon>
        <taxon>Spermatophyta</taxon>
        <taxon>Magnoliopsida</taxon>
        <taxon>eudicotyledons</taxon>
        <taxon>Gunneridae</taxon>
        <taxon>Pentapetalae</taxon>
        <taxon>asterids</taxon>
        <taxon>Ericales</taxon>
        <taxon>Theaceae</taxon>
        <taxon>Camellia</taxon>
    </lineage>
</organism>
<dbReference type="EMBL" id="CM045765">
    <property type="protein sequence ID" value="KAI8000901.1"/>
    <property type="molecule type" value="Genomic_DNA"/>
</dbReference>